<dbReference type="EMBL" id="FBWK01000009">
    <property type="protein sequence ID" value="CUX12199.1"/>
    <property type="molecule type" value="Genomic_DNA"/>
</dbReference>
<dbReference type="Proteomes" id="UP000191988">
    <property type="component" value="Unassembled WGS sequence"/>
</dbReference>
<keyword evidence="2" id="KW-1185">Reference proteome</keyword>
<dbReference type="AlphaFoldDB" id="A0A1S7NWA3"/>
<evidence type="ECO:0000313" key="1">
    <source>
        <dbReference type="EMBL" id="CUX12199.1"/>
    </source>
</evidence>
<protein>
    <submittedName>
        <fullName evidence="1">Uncharacterized protein</fullName>
    </submittedName>
</protein>
<dbReference type="RefSeq" id="WP_080841978.1">
    <property type="nucleotide sequence ID" value="NZ_LT009723.1"/>
</dbReference>
<accession>A0A1S7NWA3</accession>
<proteinExistence type="predicted"/>
<gene>
    <name evidence="1" type="ORF">AGR3A_Cc170147</name>
</gene>
<sequence>MMIIPARIKVDVSKDEDGDLLMIVEQELTHDQKDTLYQAMRLFKGGDFSGPGFNVYLKGEDIVLERT</sequence>
<evidence type="ECO:0000313" key="2">
    <source>
        <dbReference type="Proteomes" id="UP000191988"/>
    </source>
</evidence>
<name>A0A1S7NWA3_9HYPH</name>
<reference evidence="2" key="1">
    <citation type="submission" date="2016-01" db="EMBL/GenBank/DDBJ databases">
        <authorList>
            <person name="Regsiter A."/>
            <person name="william w."/>
        </authorList>
    </citation>
    <scope>NUCLEOTIDE SEQUENCE [LARGE SCALE GENOMIC DNA]</scope>
    <source>
        <strain evidence="2">CFBP 6623</strain>
    </source>
</reference>
<organism evidence="1 2">
    <name type="scientific">Agrobacterium tomkonis CFBP 6623</name>
    <dbReference type="NCBI Taxonomy" id="1183432"/>
    <lineage>
        <taxon>Bacteria</taxon>
        <taxon>Pseudomonadati</taxon>
        <taxon>Pseudomonadota</taxon>
        <taxon>Alphaproteobacteria</taxon>
        <taxon>Hyphomicrobiales</taxon>
        <taxon>Rhizobiaceae</taxon>
        <taxon>Rhizobium/Agrobacterium group</taxon>
        <taxon>Agrobacterium</taxon>
        <taxon>Agrobacterium tumefaciens complex</taxon>
    </lineage>
</organism>
<dbReference type="STRING" id="1183432.AGR3A_Cc170147"/>